<feature type="transmembrane region" description="Helical" evidence="1">
    <location>
        <begin position="39"/>
        <end position="60"/>
    </location>
</feature>
<evidence type="ECO:0000313" key="3">
    <source>
        <dbReference type="Proteomes" id="UP000054858"/>
    </source>
</evidence>
<dbReference type="RefSeq" id="WP_025385831.1">
    <property type="nucleotide sequence ID" value="NZ_LCUA01000004.1"/>
</dbReference>
<dbReference type="InterPro" id="IPR009574">
    <property type="entry name" value="DUF1189"/>
</dbReference>
<dbReference type="EMBL" id="LNYP01000029">
    <property type="protein sequence ID" value="KTD37936.1"/>
    <property type="molecule type" value="Genomic_DNA"/>
</dbReference>
<dbReference type="AlphaFoldDB" id="A0A0W0X037"/>
<feature type="transmembrane region" description="Helical" evidence="1">
    <location>
        <begin position="267"/>
        <end position="284"/>
    </location>
</feature>
<proteinExistence type="predicted"/>
<feature type="transmembrane region" description="Helical" evidence="1">
    <location>
        <begin position="240"/>
        <end position="261"/>
    </location>
</feature>
<gene>
    <name evidence="2" type="ORF">Loak_1612</name>
</gene>
<keyword evidence="1" id="KW-0472">Membrane</keyword>
<name>A0A0W0X037_9GAMM</name>
<comment type="caution">
    <text evidence="2">The sequence shown here is derived from an EMBL/GenBank/DDBJ whole genome shotgun (WGS) entry which is preliminary data.</text>
</comment>
<keyword evidence="1" id="KW-1133">Transmembrane helix</keyword>
<dbReference type="Pfam" id="PF06691">
    <property type="entry name" value="DUF1189"/>
    <property type="match status" value="1"/>
</dbReference>
<organism evidence="2 3">
    <name type="scientific">Legionella oakridgensis</name>
    <dbReference type="NCBI Taxonomy" id="29423"/>
    <lineage>
        <taxon>Bacteria</taxon>
        <taxon>Pseudomonadati</taxon>
        <taxon>Pseudomonadota</taxon>
        <taxon>Gammaproteobacteria</taxon>
        <taxon>Legionellales</taxon>
        <taxon>Legionellaceae</taxon>
        <taxon>Legionella</taxon>
    </lineage>
</organism>
<sequence>MSKNSQKLRRVDAPIFRYWHAFYMSFYSRRLYVDVSKRWRGFGLIYLFLILLIASIPPSIRIIMDFNQFFNEQVLSPLGELPPLYIQNGKVLFDKPIPYLIKNKQGKVVLMVDTMSTKADLPKLTRTYPDLNVLITKDAMYYRPPTPRFFFSLNTPMPSSSFYEQSFPNYENEVFVGQEIIKSASITRIKYMAELLIYFFVFAFFYSIYLVLMITLAFLGQVFAQVLLNVKIKYKESCRLFAIAATPQIVLFISLFTANFIFPNIGFFFLGLLAIYYYYAVMAVKSERNKMVIS</sequence>
<feature type="transmembrane region" description="Helical" evidence="1">
    <location>
        <begin position="195"/>
        <end position="219"/>
    </location>
</feature>
<evidence type="ECO:0000256" key="1">
    <source>
        <dbReference type="SAM" id="Phobius"/>
    </source>
</evidence>
<accession>A0A0W0X037</accession>
<dbReference type="Proteomes" id="UP000054858">
    <property type="component" value="Unassembled WGS sequence"/>
</dbReference>
<evidence type="ECO:0000313" key="2">
    <source>
        <dbReference type="EMBL" id="KTD37936.1"/>
    </source>
</evidence>
<evidence type="ECO:0008006" key="4">
    <source>
        <dbReference type="Google" id="ProtNLM"/>
    </source>
</evidence>
<protein>
    <recommendedName>
        <fullName evidence="4">DUF1189 domain-containing protein</fullName>
    </recommendedName>
</protein>
<reference evidence="2 3" key="1">
    <citation type="submission" date="2015-11" db="EMBL/GenBank/DDBJ databases">
        <title>Genomic analysis of 38 Legionella species identifies large and diverse effector repertoires.</title>
        <authorList>
            <person name="Burstein D."/>
            <person name="Amaro F."/>
            <person name="Zusman T."/>
            <person name="Lifshitz Z."/>
            <person name="Cohen O."/>
            <person name="Gilbert J.A."/>
            <person name="Pupko T."/>
            <person name="Shuman H.A."/>
            <person name="Segal G."/>
        </authorList>
    </citation>
    <scope>NUCLEOTIDE SEQUENCE [LARGE SCALE GENOMIC DNA]</scope>
    <source>
        <strain evidence="2 3">Oak Ridge-10</strain>
    </source>
</reference>
<dbReference type="PATRIC" id="fig|29423.5.peg.1689"/>
<keyword evidence="1" id="KW-0812">Transmembrane</keyword>